<dbReference type="PANTHER" id="PTHR46963:SF2">
    <property type="match status" value="1"/>
</dbReference>
<comment type="caution">
    <text evidence="2">The sequence shown here is derived from an EMBL/GenBank/DDBJ whole genome shotgun (WGS) entry which is preliminary data.</text>
</comment>
<dbReference type="EMBL" id="CACRXK020013352">
    <property type="protein sequence ID" value="CAB4025003.1"/>
    <property type="molecule type" value="Genomic_DNA"/>
</dbReference>
<dbReference type="PANTHER" id="PTHR46963">
    <property type="entry name" value="SIMILAR TO RIKEN CDNA E130308A19"/>
    <property type="match status" value="1"/>
</dbReference>
<sequence>MLEKILDVKYTYIKKKIIKVSDEEHSESEFYYPEVQNEEYETNFYQFHDDNVNEYVQRNSQEEIDIFISEQKSVNTVKKPTTDTNAFDRYVAEINKQYFNILYLPAQELDYLLSKFFKDIRKLNGEEYEPGTISSFQRSIQRFLSDNKSQFNILRDKEFEMSRQVLAAKRKSLVTKAGKGNKPNATCSLTQEEEANCLNVDSLVCLDQKSSREPCGGFWHSTLASGQETKAVSYVGAIFNSKETLMVTKCSSGCVSEAQKHGMVKKTVTKDPFSQRFMPLDQKDALSSTIKPSKAIVQSK</sequence>
<protein>
    <recommendedName>
        <fullName evidence="1">QRICH1-like domain-containing protein</fullName>
    </recommendedName>
</protein>
<accession>A0A7D9L6Y6</accession>
<proteinExistence type="predicted"/>
<reference evidence="2" key="1">
    <citation type="submission" date="2020-04" db="EMBL/GenBank/DDBJ databases">
        <authorList>
            <person name="Alioto T."/>
            <person name="Alioto T."/>
            <person name="Gomez Garrido J."/>
        </authorList>
    </citation>
    <scope>NUCLEOTIDE SEQUENCE</scope>
    <source>
        <strain evidence="2">A484AB</strain>
    </source>
</reference>
<evidence type="ECO:0000259" key="1">
    <source>
        <dbReference type="Pfam" id="PF25561"/>
    </source>
</evidence>
<dbReference type="AlphaFoldDB" id="A0A7D9L6Y6"/>
<dbReference type="InterPro" id="IPR042838">
    <property type="entry name" value="KIAA1958"/>
</dbReference>
<dbReference type="InterPro" id="IPR057926">
    <property type="entry name" value="QRICH1_dom"/>
</dbReference>
<name>A0A7D9L6Y6_PARCT</name>
<dbReference type="Proteomes" id="UP001152795">
    <property type="component" value="Unassembled WGS sequence"/>
</dbReference>
<dbReference type="OrthoDB" id="5988392at2759"/>
<feature type="domain" description="QRICH1-like" evidence="1">
    <location>
        <begin position="93"/>
        <end position="166"/>
    </location>
</feature>
<evidence type="ECO:0000313" key="2">
    <source>
        <dbReference type="EMBL" id="CAB4025003.1"/>
    </source>
</evidence>
<organism evidence="2 3">
    <name type="scientific">Paramuricea clavata</name>
    <name type="common">Red gorgonian</name>
    <name type="synonym">Violescent sea-whip</name>
    <dbReference type="NCBI Taxonomy" id="317549"/>
    <lineage>
        <taxon>Eukaryota</taxon>
        <taxon>Metazoa</taxon>
        <taxon>Cnidaria</taxon>
        <taxon>Anthozoa</taxon>
        <taxon>Octocorallia</taxon>
        <taxon>Malacalcyonacea</taxon>
        <taxon>Plexauridae</taxon>
        <taxon>Paramuricea</taxon>
    </lineage>
</organism>
<dbReference type="Pfam" id="PF25561">
    <property type="entry name" value="QRICH1"/>
    <property type="match status" value="1"/>
</dbReference>
<keyword evidence="3" id="KW-1185">Reference proteome</keyword>
<gene>
    <name evidence="2" type="ORF">PACLA_8A048954</name>
</gene>
<evidence type="ECO:0000313" key="3">
    <source>
        <dbReference type="Proteomes" id="UP001152795"/>
    </source>
</evidence>